<accession>A0ABV8WD38</accession>
<dbReference type="EMBL" id="JBHSCO010000007">
    <property type="protein sequence ID" value="MFC4393811.1"/>
    <property type="molecule type" value="Genomic_DNA"/>
</dbReference>
<dbReference type="RefSeq" id="WP_179007870.1">
    <property type="nucleotide sequence ID" value="NZ_JBHSCO010000007.1"/>
</dbReference>
<dbReference type="SUPFAM" id="SSF52833">
    <property type="entry name" value="Thioredoxin-like"/>
    <property type="match status" value="1"/>
</dbReference>
<reference evidence="3" key="1">
    <citation type="journal article" date="2019" name="Int. J. Syst. Evol. Microbiol.">
        <title>The Global Catalogue of Microorganisms (GCM) 10K type strain sequencing project: providing services to taxonomists for standard genome sequencing and annotation.</title>
        <authorList>
            <consortium name="The Broad Institute Genomics Platform"/>
            <consortium name="The Broad Institute Genome Sequencing Center for Infectious Disease"/>
            <person name="Wu L."/>
            <person name="Ma J."/>
        </authorList>
    </citation>
    <scope>NUCLEOTIDE SEQUENCE [LARGE SCALE GENOMIC DNA]</scope>
    <source>
        <strain evidence="3">CGMCC 1.15345</strain>
    </source>
</reference>
<evidence type="ECO:0000313" key="3">
    <source>
        <dbReference type="Proteomes" id="UP001595719"/>
    </source>
</evidence>
<protein>
    <submittedName>
        <fullName evidence="2">Thioredoxin family protein</fullName>
    </submittedName>
</protein>
<dbReference type="CDD" id="cd02947">
    <property type="entry name" value="TRX_family"/>
    <property type="match status" value="1"/>
</dbReference>
<name>A0ABV8WD38_9FLAO</name>
<comment type="caution">
    <text evidence="2">The sequence shown here is derived from an EMBL/GenBank/DDBJ whole genome shotgun (WGS) entry which is preliminary data.</text>
</comment>
<keyword evidence="3" id="KW-1185">Reference proteome</keyword>
<dbReference type="Pfam" id="PF00085">
    <property type="entry name" value="Thioredoxin"/>
    <property type="match status" value="1"/>
</dbReference>
<feature type="domain" description="Thioredoxin" evidence="1">
    <location>
        <begin position="1"/>
        <end position="127"/>
    </location>
</feature>
<proteinExistence type="predicted"/>
<dbReference type="InterPro" id="IPR036249">
    <property type="entry name" value="Thioredoxin-like_sf"/>
</dbReference>
<dbReference type="Gene3D" id="3.40.30.10">
    <property type="entry name" value="Glutaredoxin"/>
    <property type="match status" value="1"/>
</dbReference>
<dbReference type="PANTHER" id="PTHR45663">
    <property type="entry name" value="GEO12009P1"/>
    <property type="match status" value="1"/>
</dbReference>
<organism evidence="2 3">
    <name type="scientific">Flavobacterium quisquiliarum</name>
    <dbReference type="NCBI Taxonomy" id="1834436"/>
    <lineage>
        <taxon>Bacteria</taxon>
        <taxon>Pseudomonadati</taxon>
        <taxon>Bacteroidota</taxon>
        <taxon>Flavobacteriia</taxon>
        <taxon>Flavobacteriales</taxon>
        <taxon>Flavobacteriaceae</taxon>
        <taxon>Flavobacterium</taxon>
    </lineage>
</organism>
<dbReference type="PANTHER" id="PTHR45663:SF11">
    <property type="entry name" value="GEO12009P1"/>
    <property type="match status" value="1"/>
</dbReference>
<sequence length="283" mass="33212">MKKHTIITFLLITQIGAASTWFTSFEEAQKIALGTNKLMIVDFWASWCRPCKEMDKRSWNNEEVEMILEDFVKVKINVDANKDLANKYGIRGIPNMIIMDGNGKVVHSFTGYLDPKPLRNELDRFALSTEFLSLELINFYKNKNFYPALKVSQKYYEYSLLVDKNIKGKILKTSIEYLEEAQNLLNKKDLNYERDKQRLELYKLYSLAYSFDFKKLKDKLSEIKSEQINTTNEYPYWFLVYIAEKGLGKETKETEEMLLGKDLEEVITKGNQLYSFHEKAANQ</sequence>
<dbReference type="PROSITE" id="PS51352">
    <property type="entry name" value="THIOREDOXIN_2"/>
    <property type="match status" value="1"/>
</dbReference>
<dbReference type="InterPro" id="IPR013766">
    <property type="entry name" value="Thioredoxin_domain"/>
</dbReference>
<dbReference type="Proteomes" id="UP001595719">
    <property type="component" value="Unassembled WGS sequence"/>
</dbReference>
<evidence type="ECO:0000259" key="1">
    <source>
        <dbReference type="PROSITE" id="PS51352"/>
    </source>
</evidence>
<gene>
    <name evidence="2" type="ORF">ACFOY0_22655</name>
</gene>
<evidence type="ECO:0000313" key="2">
    <source>
        <dbReference type="EMBL" id="MFC4393811.1"/>
    </source>
</evidence>